<feature type="transmembrane region" description="Helical" evidence="9">
    <location>
        <begin position="139"/>
        <end position="164"/>
    </location>
</feature>
<evidence type="ECO:0000256" key="7">
    <source>
        <dbReference type="ARBA" id="ARBA00022989"/>
    </source>
</evidence>
<feature type="transmembrane region" description="Helical" evidence="9">
    <location>
        <begin position="98"/>
        <end position="119"/>
    </location>
</feature>
<keyword evidence="6" id="KW-0378">Hydrolase</keyword>
<feature type="transmembrane region" description="Helical" evidence="9">
    <location>
        <begin position="257"/>
        <end position="275"/>
    </location>
</feature>
<evidence type="ECO:0000313" key="13">
    <source>
        <dbReference type="Proteomes" id="UP001501757"/>
    </source>
</evidence>
<keyword evidence="4" id="KW-0997">Cell inner membrane</keyword>
<protein>
    <submittedName>
        <fullName evidence="12">Rhomboid family intramembrane serine protease GlpG</fullName>
    </submittedName>
</protein>
<dbReference type="Pfam" id="PF12122">
    <property type="entry name" value="Rhomboid_N"/>
    <property type="match status" value="1"/>
</dbReference>
<keyword evidence="8 9" id="KW-0472">Membrane</keyword>
<evidence type="ECO:0000259" key="11">
    <source>
        <dbReference type="Pfam" id="PF12122"/>
    </source>
</evidence>
<dbReference type="PANTHER" id="PTHR43731:SF14">
    <property type="entry name" value="PRESENILIN-ASSOCIATED RHOMBOID-LIKE PROTEIN, MITOCHONDRIAL"/>
    <property type="match status" value="1"/>
</dbReference>
<dbReference type="InterPro" id="IPR022732">
    <property type="entry name" value="Peptidase_S54_GlpG_N"/>
</dbReference>
<dbReference type="RefSeq" id="WP_343841322.1">
    <property type="nucleotide sequence ID" value="NZ_BAAAEI010000003.1"/>
</dbReference>
<dbReference type="SUPFAM" id="SSF144091">
    <property type="entry name" value="Rhomboid-like"/>
    <property type="match status" value="1"/>
</dbReference>
<evidence type="ECO:0000259" key="10">
    <source>
        <dbReference type="Pfam" id="PF01694"/>
    </source>
</evidence>
<organism evidence="12 13">
    <name type="scientific">Bowmanella denitrificans</name>
    <dbReference type="NCBI Taxonomy" id="366582"/>
    <lineage>
        <taxon>Bacteria</taxon>
        <taxon>Pseudomonadati</taxon>
        <taxon>Pseudomonadota</taxon>
        <taxon>Gammaproteobacteria</taxon>
        <taxon>Alteromonadales</taxon>
        <taxon>Alteromonadaceae</taxon>
        <taxon>Bowmanella</taxon>
    </lineage>
</organism>
<dbReference type="EMBL" id="BAAAEI010000003">
    <property type="protein sequence ID" value="GAA0343216.1"/>
    <property type="molecule type" value="Genomic_DNA"/>
</dbReference>
<dbReference type="NCBIfam" id="TIGR04239">
    <property type="entry name" value="rhombo_GlpG"/>
    <property type="match status" value="1"/>
</dbReference>
<feature type="domain" description="Peptidase S54 GlpG peptidase N-terminal" evidence="11">
    <location>
        <begin position="2"/>
        <end position="78"/>
    </location>
</feature>
<comment type="caution">
    <text evidence="12">The sequence shown here is derived from an EMBL/GenBank/DDBJ whole genome shotgun (WGS) entry which is preliminary data.</text>
</comment>
<feature type="transmembrane region" description="Helical" evidence="9">
    <location>
        <begin position="233"/>
        <end position="251"/>
    </location>
</feature>
<keyword evidence="13" id="KW-1185">Reference proteome</keyword>
<gene>
    <name evidence="12" type="primary">glpG</name>
    <name evidence="12" type="ORF">GCM10009092_04780</name>
</gene>
<evidence type="ECO:0000256" key="1">
    <source>
        <dbReference type="ARBA" id="ARBA00004141"/>
    </source>
</evidence>
<dbReference type="Pfam" id="PF01694">
    <property type="entry name" value="Rhomboid"/>
    <property type="match status" value="1"/>
</dbReference>
<proteinExistence type="inferred from homology"/>
<evidence type="ECO:0000256" key="5">
    <source>
        <dbReference type="ARBA" id="ARBA00022692"/>
    </source>
</evidence>
<feature type="transmembrane region" description="Helical" evidence="9">
    <location>
        <begin position="176"/>
        <end position="195"/>
    </location>
</feature>
<keyword evidence="3" id="KW-1003">Cell membrane</keyword>
<evidence type="ECO:0000256" key="3">
    <source>
        <dbReference type="ARBA" id="ARBA00022475"/>
    </source>
</evidence>
<name>A0ABP3GE62_9ALTE</name>
<accession>A0ABP3GE62</accession>
<feature type="domain" description="Peptidase S54 rhomboid" evidence="10">
    <location>
        <begin position="137"/>
        <end position="273"/>
    </location>
</feature>
<keyword evidence="12" id="KW-0645">Protease</keyword>
<evidence type="ECO:0000256" key="9">
    <source>
        <dbReference type="SAM" id="Phobius"/>
    </source>
</evidence>
<evidence type="ECO:0000313" key="12">
    <source>
        <dbReference type="EMBL" id="GAA0343216.1"/>
    </source>
</evidence>
<sequence length="277" mass="31635">MQLVAFSQEAPAHLLANYLNQQGIIVSYQLLEGEHPHAVLLKDDKRWEEARLITQDFLRDPRQAKYQQAAWQQGQVVNMQRSQQDMSPQLQMLMRSPFTLLVLVACTLVYLGSLMGWFSQLQHMLSFQPPALLVENQQWWRLLGPAFLHFSALHIVFNLLWWAILASQIEQKFGTLNLLLVFVVTALLSNYTQYLHTGPNFGGLSGVVYGVMGFVWWCGWLRPQWGLHLSKPLVGFILFWLILGYADLLWVSVANTAHTVGLVSGCLLALIYTRLGR</sequence>
<dbReference type="InterPro" id="IPR023662">
    <property type="entry name" value="Rhomboid_protease_GlpG"/>
</dbReference>
<dbReference type="Gene3D" id="1.20.1540.10">
    <property type="entry name" value="Rhomboid-like"/>
    <property type="match status" value="1"/>
</dbReference>
<reference evidence="13" key="1">
    <citation type="journal article" date="2019" name="Int. J. Syst. Evol. Microbiol.">
        <title>The Global Catalogue of Microorganisms (GCM) 10K type strain sequencing project: providing services to taxonomists for standard genome sequencing and annotation.</title>
        <authorList>
            <consortium name="The Broad Institute Genomics Platform"/>
            <consortium name="The Broad Institute Genome Sequencing Center for Infectious Disease"/>
            <person name="Wu L."/>
            <person name="Ma J."/>
        </authorList>
    </citation>
    <scope>NUCLEOTIDE SEQUENCE [LARGE SCALE GENOMIC DNA]</scope>
    <source>
        <strain evidence="13">JCM 13378</strain>
    </source>
</reference>
<dbReference type="InterPro" id="IPR022764">
    <property type="entry name" value="Peptidase_S54_rhomboid_dom"/>
</dbReference>
<comment type="similarity">
    <text evidence="2">Belongs to the peptidase S54 family.</text>
</comment>
<dbReference type="Proteomes" id="UP001501757">
    <property type="component" value="Unassembled WGS sequence"/>
</dbReference>
<dbReference type="PANTHER" id="PTHR43731">
    <property type="entry name" value="RHOMBOID PROTEASE"/>
    <property type="match status" value="1"/>
</dbReference>
<evidence type="ECO:0000256" key="8">
    <source>
        <dbReference type="ARBA" id="ARBA00023136"/>
    </source>
</evidence>
<evidence type="ECO:0000256" key="2">
    <source>
        <dbReference type="ARBA" id="ARBA00009045"/>
    </source>
</evidence>
<keyword evidence="5 9" id="KW-0812">Transmembrane</keyword>
<dbReference type="InterPro" id="IPR035952">
    <property type="entry name" value="Rhomboid-like_sf"/>
</dbReference>
<dbReference type="GO" id="GO:0006508">
    <property type="term" value="P:proteolysis"/>
    <property type="evidence" value="ECO:0007669"/>
    <property type="project" value="UniProtKB-KW"/>
</dbReference>
<dbReference type="Gene3D" id="3.30.70.2350">
    <property type="match status" value="1"/>
</dbReference>
<keyword evidence="7 9" id="KW-1133">Transmembrane helix</keyword>
<dbReference type="GO" id="GO:0008233">
    <property type="term" value="F:peptidase activity"/>
    <property type="evidence" value="ECO:0007669"/>
    <property type="project" value="UniProtKB-KW"/>
</dbReference>
<feature type="transmembrane region" description="Helical" evidence="9">
    <location>
        <begin position="201"/>
        <end position="221"/>
    </location>
</feature>
<dbReference type="InterPro" id="IPR038236">
    <property type="entry name" value="GlpG_N_sf"/>
</dbReference>
<evidence type="ECO:0000256" key="6">
    <source>
        <dbReference type="ARBA" id="ARBA00022801"/>
    </source>
</evidence>
<comment type="subcellular location">
    <subcellularLocation>
        <location evidence="1">Membrane</location>
        <topology evidence="1">Multi-pass membrane protein</topology>
    </subcellularLocation>
</comment>
<dbReference type="InterPro" id="IPR050925">
    <property type="entry name" value="Rhomboid_protease_S54"/>
</dbReference>
<evidence type="ECO:0000256" key="4">
    <source>
        <dbReference type="ARBA" id="ARBA00022519"/>
    </source>
</evidence>